<evidence type="ECO:0000313" key="1">
    <source>
        <dbReference type="EMBL" id="QHT97109.1"/>
    </source>
</evidence>
<organism evidence="1">
    <name type="scientific">viral metagenome</name>
    <dbReference type="NCBI Taxonomy" id="1070528"/>
    <lineage>
        <taxon>unclassified sequences</taxon>
        <taxon>metagenomes</taxon>
        <taxon>organismal metagenomes</taxon>
    </lineage>
</organism>
<reference evidence="1" key="1">
    <citation type="journal article" date="2020" name="Nature">
        <title>Giant virus diversity and host interactions through global metagenomics.</title>
        <authorList>
            <person name="Schulz F."/>
            <person name="Roux S."/>
            <person name="Paez-Espino D."/>
            <person name="Jungbluth S."/>
            <person name="Walsh D.A."/>
            <person name="Denef V.J."/>
            <person name="McMahon K.D."/>
            <person name="Konstantinidis K.T."/>
            <person name="Eloe-Fadrosh E.A."/>
            <person name="Kyrpides N.C."/>
            <person name="Woyke T."/>
        </authorList>
    </citation>
    <scope>NUCLEOTIDE SEQUENCE</scope>
    <source>
        <strain evidence="1">GVMAG-M-3300024510-1</strain>
    </source>
</reference>
<accession>A0A6C0IWW1</accession>
<proteinExistence type="predicted"/>
<sequence length="153" mass="17238">MAQTLWDDAVTQAISFNTVNITDFSARVATIDLVCPMLDTGNSDMQQQCEIYVNEKTRLTAEITKLTTANTALNSRLYASLTANDQATVNYFFALLPQYQFTRLAAEYRVTLLTLDTRFNNAIQSTTPPNSVSDEVKQSLYERLFTELRNATD</sequence>
<name>A0A6C0IWW1_9ZZZZ</name>
<dbReference type="AlphaFoldDB" id="A0A6C0IWW1"/>
<protein>
    <submittedName>
        <fullName evidence="1">Uncharacterized protein</fullName>
    </submittedName>
</protein>
<dbReference type="EMBL" id="MN740272">
    <property type="protein sequence ID" value="QHT97109.1"/>
    <property type="molecule type" value="Genomic_DNA"/>
</dbReference>